<dbReference type="GO" id="GO:0045727">
    <property type="term" value="P:positive regulation of translation"/>
    <property type="evidence" value="ECO:0007669"/>
    <property type="project" value="TreeGrafter"/>
</dbReference>
<dbReference type="AlphaFoldDB" id="A0AAJ7X551"/>
<gene>
    <name evidence="10" type="primary">SSB</name>
</gene>
<dbReference type="GO" id="GO:0010494">
    <property type="term" value="C:cytoplasmic stress granule"/>
    <property type="evidence" value="ECO:0007669"/>
    <property type="project" value="TreeGrafter"/>
</dbReference>
<feature type="compositionally biased region" description="Basic residues" evidence="5">
    <location>
        <begin position="415"/>
        <end position="427"/>
    </location>
</feature>
<dbReference type="InterPro" id="IPR006630">
    <property type="entry name" value="La_HTH"/>
</dbReference>
<organism evidence="9 10">
    <name type="scientific">Petromyzon marinus</name>
    <name type="common">Sea lamprey</name>
    <dbReference type="NCBI Taxonomy" id="7757"/>
    <lineage>
        <taxon>Eukaryota</taxon>
        <taxon>Metazoa</taxon>
        <taxon>Chordata</taxon>
        <taxon>Craniata</taxon>
        <taxon>Vertebrata</taxon>
        <taxon>Cyclostomata</taxon>
        <taxon>Hyperoartia</taxon>
        <taxon>Petromyzontiformes</taxon>
        <taxon>Petromyzontidae</taxon>
        <taxon>Petromyzon</taxon>
    </lineage>
</organism>
<feature type="domain" description="XRRM" evidence="8">
    <location>
        <begin position="223"/>
        <end position="436"/>
    </location>
</feature>
<feature type="compositionally biased region" description="Gly residues" evidence="5">
    <location>
        <begin position="428"/>
        <end position="439"/>
    </location>
</feature>
<dbReference type="InterPro" id="IPR014886">
    <property type="entry name" value="La_xRRM"/>
</dbReference>
<dbReference type="PANTHER" id="PTHR22792">
    <property type="entry name" value="LUPUS LA PROTEIN-RELATED"/>
    <property type="match status" value="1"/>
</dbReference>
<dbReference type="GO" id="GO:1990904">
    <property type="term" value="C:ribonucleoprotein complex"/>
    <property type="evidence" value="ECO:0007669"/>
    <property type="project" value="UniProtKB-UniRule"/>
</dbReference>
<dbReference type="PROSITE" id="PS50961">
    <property type="entry name" value="HTH_LA"/>
    <property type="match status" value="1"/>
</dbReference>
<evidence type="ECO:0000259" key="8">
    <source>
        <dbReference type="PROSITE" id="PS51939"/>
    </source>
</evidence>
<dbReference type="PROSITE" id="PS50102">
    <property type="entry name" value="RRM"/>
    <property type="match status" value="1"/>
</dbReference>
<dbReference type="SUPFAM" id="SSF54928">
    <property type="entry name" value="RNA-binding domain, RBD"/>
    <property type="match status" value="2"/>
</dbReference>
<dbReference type="CDD" id="cd08028">
    <property type="entry name" value="LARP_3"/>
    <property type="match status" value="1"/>
</dbReference>
<protein>
    <submittedName>
        <fullName evidence="10">Lupus La protein</fullName>
    </submittedName>
</protein>
<reference evidence="10" key="1">
    <citation type="submission" date="2025-08" db="UniProtKB">
        <authorList>
            <consortium name="RefSeq"/>
        </authorList>
    </citation>
    <scope>IDENTIFICATION</scope>
    <source>
        <tissue evidence="10">Sperm</tissue>
    </source>
</reference>
<evidence type="ECO:0000256" key="5">
    <source>
        <dbReference type="SAM" id="MobiDB-lite"/>
    </source>
</evidence>
<dbReference type="SMART" id="SM00360">
    <property type="entry name" value="RRM"/>
    <property type="match status" value="1"/>
</dbReference>
<feature type="region of interest" description="Disordered" evidence="5">
    <location>
        <begin position="412"/>
        <end position="490"/>
    </location>
</feature>
<evidence type="ECO:0000259" key="6">
    <source>
        <dbReference type="PROSITE" id="PS50102"/>
    </source>
</evidence>
<evidence type="ECO:0000256" key="4">
    <source>
        <dbReference type="PROSITE-ProRule" id="PRU00332"/>
    </source>
</evidence>
<keyword evidence="9" id="KW-1185">Reference proteome</keyword>
<dbReference type="Pfam" id="PF05383">
    <property type="entry name" value="La"/>
    <property type="match status" value="1"/>
</dbReference>
<dbReference type="GO" id="GO:0005829">
    <property type="term" value="C:cytosol"/>
    <property type="evidence" value="ECO:0007669"/>
    <property type="project" value="TreeGrafter"/>
</dbReference>
<dbReference type="KEGG" id="pmrn:116948650"/>
<evidence type="ECO:0000256" key="1">
    <source>
        <dbReference type="ARBA" id="ARBA00004123"/>
    </source>
</evidence>
<dbReference type="Gene3D" id="1.10.10.10">
    <property type="entry name" value="Winged helix-like DNA-binding domain superfamily/Winged helix DNA-binding domain"/>
    <property type="match status" value="1"/>
</dbReference>
<comment type="subcellular location">
    <subcellularLocation>
        <location evidence="1">Nucleus</location>
    </subcellularLocation>
</comment>
<dbReference type="GO" id="GO:0008033">
    <property type="term" value="P:tRNA processing"/>
    <property type="evidence" value="ECO:0007669"/>
    <property type="project" value="TreeGrafter"/>
</dbReference>
<dbReference type="InterPro" id="IPR036390">
    <property type="entry name" value="WH_DNA-bd_sf"/>
</dbReference>
<evidence type="ECO:0000313" key="9">
    <source>
        <dbReference type="Proteomes" id="UP001318040"/>
    </source>
</evidence>
<dbReference type="PANTHER" id="PTHR22792:SF166">
    <property type="entry name" value="LUPUS LA PROTEIN HOMOLOG"/>
    <property type="match status" value="1"/>
</dbReference>
<dbReference type="InterPro" id="IPR000504">
    <property type="entry name" value="RRM_dom"/>
</dbReference>
<dbReference type="GO" id="GO:0003729">
    <property type="term" value="F:mRNA binding"/>
    <property type="evidence" value="ECO:0007669"/>
    <property type="project" value="TreeGrafter"/>
</dbReference>
<dbReference type="RefSeq" id="XP_032821437.1">
    <property type="nucleotide sequence ID" value="XM_032965546.1"/>
</dbReference>
<dbReference type="GO" id="GO:0005634">
    <property type="term" value="C:nucleus"/>
    <property type="evidence" value="ECO:0007669"/>
    <property type="project" value="UniProtKB-SubCell"/>
</dbReference>
<dbReference type="InterPro" id="IPR002344">
    <property type="entry name" value="Lupus_La"/>
</dbReference>
<dbReference type="Proteomes" id="UP001318040">
    <property type="component" value="Chromosome 34"/>
</dbReference>
<evidence type="ECO:0000313" key="10">
    <source>
        <dbReference type="RefSeq" id="XP_032821437.1"/>
    </source>
</evidence>
<dbReference type="PROSITE" id="PS51939">
    <property type="entry name" value="XRRM"/>
    <property type="match status" value="1"/>
</dbReference>
<proteinExistence type="predicted"/>
<dbReference type="InterPro" id="IPR045180">
    <property type="entry name" value="La_dom_prot"/>
</dbReference>
<evidence type="ECO:0000256" key="3">
    <source>
        <dbReference type="ARBA" id="ARBA00023242"/>
    </source>
</evidence>
<feature type="domain" description="RRM" evidence="6">
    <location>
        <begin position="110"/>
        <end position="207"/>
    </location>
</feature>
<sequence>MEANGSSEKPTDLQKKIYTQIEYYFGNHNLVRDKFMQEQLKLDDGWIPLETLVKFNRLSALSKDFAVIASAVKLSPNDLLVVSEDNTKIRRKPELPIPEASAFKESIKGSSIYVKGFPLEVGLDEIKEWFENRATSKVENIHLRRNMQKKFKGSVFAVFDTAENAQKFVDLADHKYKDIDMIVLTKAAYFAKKQDEKKEMKLQNKLSKESETKQDDEEFKNLNFQEGCLLKFSGDLDSFTSREDITEVFKGHGQIKWIDFARGAKEGFVRLTTDAQGALERASAAQLAVAKKGETTEKSKGEEPKTTEKEEAKDKSSKVVEAAAVEVAAPAPAVEAPAVAAAAPAVEVAAPAPAVEAPAVAAAAPAVEVAVPAAAAPAVPLRLRGRDVKWEVLEGEAARQVWIRLLKEQQETMNKRRVTRSGGRRGGNHGGRGGGGRGGRGGRRDNREFQGKKTKFESDDEDGDDAAESKKRPLESEPTSEPQAKQAKTE</sequence>
<feature type="domain" description="HTH La-type RNA-binding" evidence="7">
    <location>
        <begin position="7"/>
        <end position="99"/>
    </location>
</feature>
<dbReference type="PRINTS" id="PR00302">
    <property type="entry name" value="LUPUSLA"/>
</dbReference>
<dbReference type="Gene3D" id="3.30.70.330">
    <property type="match status" value="2"/>
</dbReference>
<feature type="region of interest" description="Disordered" evidence="5">
    <location>
        <begin position="290"/>
        <end position="316"/>
    </location>
</feature>
<dbReference type="Pfam" id="PF00076">
    <property type="entry name" value="RRM_1"/>
    <property type="match status" value="1"/>
</dbReference>
<feature type="compositionally biased region" description="Basic and acidic residues" evidence="5">
    <location>
        <begin position="442"/>
        <end position="457"/>
    </location>
</feature>
<dbReference type="InterPro" id="IPR012677">
    <property type="entry name" value="Nucleotide-bd_a/b_plait_sf"/>
</dbReference>
<dbReference type="CDD" id="cd12291">
    <property type="entry name" value="RRM1_La"/>
    <property type="match status" value="1"/>
</dbReference>
<keyword evidence="3" id="KW-0539">Nucleus</keyword>
<dbReference type="CTD" id="6741"/>
<accession>A0AAJ7X551</accession>
<feature type="compositionally biased region" description="Basic and acidic residues" evidence="5">
    <location>
        <begin position="291"/>
        <end position="316"/>
    </location>
</feature>
<dbReference type="SUPFAM" id="SSF46785">
    <property type="entry name" value="Winged helix' DNA-binding domain"/>
    <property type="match status" value="1"/>
</dbReference>
<dbReference type="Pfam" id="PF08777">
    <property type="entry name" value="RRM_3"/>
    <property type="match status" value="1"/>
</dbReference>
<dbReference type="SMART" id="SM00715">
    <property type="entry name" value="LA"/>
    <property type="match status" value="1"/>
</dbReference>
<dbReference type="InterPro" id="IPR035979">
    <property type="entry name" value="RBD_domain_sf"/>
</dbReference>
<dbReference type="InterPro" id="IPR036388">
    <property type="entry name" value="WH-like_DNA-bd_sf"/>
</dbReference>
<name>A0AAJ7X551_PETMA</name>
<evidence type="ECO:0000256" key="2">
    <source>
        <dbReference type="ARBA" id="ARBA00022884"/>
    </source>
</evidence>
<evidence type="ECO:0000259" key="7">
    <source>
        <dbReference type="PROSITE" id="PS50961"/>
    </source>
</evidence>
<keyword evidence="2 4" id="KW-0694">RNA-binding</keyword>